<reference evidence="3 4" key="1">
    <citation type="submission" date="2020-04" db="EMBL/GenBank/DDBJ databases">
        <title>Phylogenetic Diversity and Antibacterial Activity against Ralstonia solanacearum of Endophytic Actinomycete Isolated from Moss.</title>
        <authorList>
            <person name="Zhuang X."/>
        </authorList>
    </citation>
    <scope>NUCLEOTIDE SEQUENCE [LARGE SCALE GENOMIC DNA]</scope>
    <source>
        <strain evidence="3 4">LD120</strain>
    </source>
</reference>
<evidence type="ECO:0000313" key="3">
    <source>
        <dbReference type="EMBL" id="NKI42212.1"/>
    </source>
</evidence>
<evidence type="ECO:0000256" key="2">
    <source>
        <dbReference type="SAM" id="SignalP"/>
    </source>
</evidence>
<feature type="signal peptide" evidence="2">
    <location>
        <begin position="1"/>
        <end position="29"/>
    </location>
</feature>
<sequence>MNFSLPRRPSVAGPPAALALLLLATACTSGDGGTEAEVPAPRAEAARLCRDLGGRLPREVAGDGRNDPKPRSELTAGWGDPAIILRCGVERPAKMDDPKADGVEVDGVGWLLEKRPDGSFRFTTARRKAYVEVTLPEGRTGEGLGPLTDFAGPISRTVPKGIASTL</sequence>
<dbReference type="PROSITE" id="PS51257">
    <property type="entry name" value="PROKAR_LIPOPROTEIN"/>
    <property type="match status" value="1"/>
</dbReference>
<keyword evidence="4" id="KW-1185">Reference proteome</keyword>
<name>A0ABX1H1G0_9ACTN</name>
<gene>
    <name evidence="3" type="ORF">HFV08_13360</name>
</gene>
<dbReference type="EMBL" id="JAAWWP010000007">
    <property type="protein sequence ID" value="NKI42212.1"/>
    <property type="molecule type" value="Genomic_DNA"/>
</dbReference>
<feature type="compositionally biased region" description="Basic and acidic residues" evidence="1">
    <location>
        <begin position="56"/>
        <end position="72"/>
    </location>
</feature>
<dbReference type="InterPro" id="IPR021903">
    <property type="entry name" value="DUF3515"/>
</dbReference>
<feature type="region of interest" description="Disordered" evidence="1">
    <location>
        <begin position="56"/>
        <end position="76"/>
    </location>
</feature>
<comment type="caution">
    <text evidence="3">The sequence shown here is derived from an EMBL/GenBank/DDBJ whole genome shotgun (WGS) entry which is preliminary data.</text>
</comment>
<proteinExistence type="predicted"/>
<protein>
    <submittedName>
        <fullName evidence="3">DUF3515 domain-containing protein</fullName>
    </submittedName>
</protein>
<keyword evidence="2" id="KW-0732">Signal</keyword>
<feature type="chain" id="PRO_5047033034" evidence="2">
    <location>
        <begin position="30"/>
        <end position="166"/>
    </location>
</feature>
<dbReference type="RefSeq" id="WP_168539172.1">
    <property type="nucleotide sequence ID" value="NZ_JAAWWP010000007.1"/>
</dbReference>
<accession>A0ABX1H1G0</accession>
<organism evidence="3 4">
    <name type="scientific">Streptomyces physcomitrii</name>
    <dbReference type="NCBI Taxonomy" id="2724184"/>
    <lineage>
        <taxon>Bacteria</taxon>
        <taxon>Bacillati</taxon>
        <taxon>Actinomycetota</taxon>
        <taxon>Actinomycetes</taxon>
        <taxon>Kitasatosporales</taxon>
        <taxon>Streptomycetaceae</taxon>
        <taxon>Streptomyces</taxon>
    </lineage>
</organism>
<evidence type="ECO:0000256" key="1">
    <source>
        <dbReference type="SAM" id="MobiDB-lite"/>
    </source>
</evidence>
<evidence type="ECO:0000313" key="4">
    <source>
        <dbReference type="Proteomes" id="UP000772196"/>
    </source>
</evidence>
<dbReference type="Proteomes" id="UP000772196">
    <property type="component" value="Unassembled WGS sequence"/>
</dbReference>
<dbReference type="Pfam" id="PF12028">
    <property type="entry name" value="DUF3515"/>
    <property type="match status" value="1"/>
</dbReference>